<dbReference type="InterPro" id="IPR000525">
    <property type="entry name" value="Initiator_Rep_WH1"/>
</dbReference>
<feature type="domain" description="Initiator Rep protein WH1" evidence="2">
    <location>
        <begin position="6"/>
        <end position="152"/>
    </location>
</feature>
<reference evidence="3" key="1">
    <citation type="submission" date="2018-07" db="EMBL/GenBank/DDBJ databases">
        <authorList>
            <consortium name="GenomeTrakr network: Whole genome sequencing for foodborne pathogen traceback"/>
        </authorList>
    </citation>
    <scope>NUCLEOTIDE SEQUENCE [LARGE SCALE GENOMIC DNA]</scope>
    <source>
        <strain evidence="3">FDA00008842</strain>
    </source>
</reference>
<dbReference type="AlphaFoldDB" id="A0A5U3IKQ4"/>
<sequence length="323" mass="38414">MSELVVFKSNELAVSRYDLTEHETKLILCCVALLNPTLENPTREDRTVSFTYQQYAQMMGLSCDNAYHRLNKSTSELMTRTVEIIYPTGDVAKRIFQWVNYAEFNRKIQSLTLVFSEDILPYLFQLKKFIKYNLEHVKLFENKYSMRIYEWLLKEMTQKNTHKTNILISISDFKFMLMLEKNYPEFKELNRWVLKPIIKDLNTYSNMKLNIEKRGRPADTLIFQCELDKQVDLITELAKNPEQTPDNNTRTQIPETKSTPDNWLYNGLNKLLNEATITHMKLSKFEVNFLNDMQGKYNLNGSFSWLTNKQRDKLEKILLRYRM</sequence>
<dbReference type="Pfam" id="PF21205">
    <property type="entry name" value="Rep3_C"/>
    <property type="match status" value="1"/>
</dbReference>
<comment type="caution">
    <text evidence="3">The sequence shown here is derived from an EMBL/GenBank/DDBJ whole genome shotgun (WGS) entry which is preliminary data.</text>
</comment>
<comment type="similarity">
    <text evidence="1">Belongs to the initiator RepB protein family.</text>
</comment>
<dbReference type="Pfam" id="PF01051">
    <property type="entry name" value="Rep3_N"/>
    <property type="match status" value="1"/>
</dbReference>
<evidence type="ECO:0000259" key="2">
    <source>
        <dbReference type="Pfam" id="PF01051"/>
    </source>
</evidence>
<dbReference type="GO" id="GO:0003887">
    <property type="term" value="F:DNA-directed DNA polymerase activity"/>
    <property type="evidence" value="ECO:0007669"/>
    <property type="project" value="InterPro"/>
</dbReference>
<name>A0A5U3IKQ4_SALER</name>
<evidence type="ECO:0000313" key="3">
    <source>
        <dbReference type="EMBL" id="EBP4586486.1"/>
    </source>
</evidence>
<dbReference type="InterPro" id="IPR036388">
    <property type="entry name" value="WH-like_DNA-bd_sf"/>
</dbReference>
<dbReference type="EMBL" id="AAGLUV010000034">
    <property type="protein sequence ID" value="EBP4586486.1"/>
    <property type="molecule type" value="Genomic_DNA"/>
</dbReference>
<proteinExistence type="inferred from homology"/>
<evidence type="ECO:0000256" key="1">
    <source>
        <dbReference type="ARBA" id="ARBA00038283"/>
    </source>
</evidence>
<dbReference type="Gene3D" id="1.10.10.10">
    <property type="entry name" value="Winged helix-like DNA-binding domain superfamily/Winged helix DNA-binding domain"/>
    <property type="match status" value="2"/>
</dbReference>
<dbReference type="SUPFAM" id="SSF46785">
    <property type="entry name" value="Winged helix' DNA-binding domain"/>
    <property type="match status" value="2"/>
</dbReference>
<protein>
    <submittedName>
        <fullName evidence="3">Replication initiation protein</fullName>
    </submittedName>
</protein>
<accession>A0A5U3IKQ4</accession>
<dbReference type="Proteomes" id="UP000839610">
    <property type="component" value="Unassembled WGS sequence"/>
</dbReference>
<dbReference type="InterPro" id="IPR036390">
    <property type="entry name" value="WH_DNA-bd_sf"/>
</dbReference>
<dbReference type="GO" id="GO:0006270">
    <property type="term" value="P:DNA replication initiation"/>
    <property type="evidence" value="ECO:0007669"/>
    <property type="project" value="InterPro"/>
</dbReference>
<gene>
    <name evidence="3" type="ORF">VH79_25630</name>
</gene>
<organism evidence="3">
    <name type="scientific">Salmonella enterica</name>
    <name type="common">Salmonella choleraesuis</name>
    <dbReference type="NCBI Taxonomy" id="28901"/>
    <lineage>
        <taxon>Bacteria</taxon>
        <taxon>Pseudomonadati</taxon>
        <taxon>Pseudomonadota</taxon>
        <taxon>Gammaproteobacteria</taxon>
        <taxon>Enterobacterales</taxon>
        <taxon>Enterobacteriaceae</taxon>
        <taxon>Salmonella</taxon>
    </lineage>
</organism>